<evidence type="ECO:0000259" key="8">
    <source>
        <dbReference type="PROSITE" id="PS51736"/>
    </source>
</evidence>
<dbReference type="InterPro" id="IPR050639">
    <property type="entry name" value="SSR_resolvase"/>
</dbReference>
<feature type="domain" description="Resolvase/invertase-type recombinase catalytic" evidence="8">
    <location>
        <begin position="38"/>
        <end position="174"/>
    </location>
</feature>
<feature type="active site" description="O-(5'-phospho-DNA)-serine intermediate" evidence="6 7">
    <location>
        <position position="46"/>
    </location>
</feature>
<evidence type="ECO:0000256" key="4">
    <source>
        <dbReference type="ARBA" id="ARBA00023125"/>
    </source>
</evidence>
<dbReference type="EMBL" id="CP010790">
    <property type="protein sequence ID" value="ATF08362.1"/>
    <property type="molecule type" value="Genomic_DNA"/>
</dbReference>
<dbReference type="GO" id="GO:0000150">
    <property type="term" value="F:DNA strand exchange activity"/>
    <property type="evidence" value="ECO:0007669"/>
    <property type="project" value="UniProtKB-KW"/>
</dbReference>
<dbReference type="CDD" id="cd03768">
    <property type="entry name" value="SR_ResInv"/>
    <property type="match status" value="1"/>
</dbReference>
<dbReference type="AlphaFoldDB" id="A0AAC9ZDN9"/>
<dbReference type="PANTHER" id="PTHR30461">
    <property type="entry name" value="DNA-INVERTASE FROM LAMBDOID PROPHAGE"/>
    <property type="match status" value="1"/>
</dbReference>
<proteinExistence type="inferred from homology"/>
<dbReference type="SMART" id="SM00857">
    <property type="entry name" value="Resolvase"/>
    <property type="match status" value="1"/>
</dbReference>
<dbReference type="Gene3D" id="3.40.50.1390">
    <property type="entry name" value="Resolvase, N-terminal catalytic domain"/>
    <property type="match status" value="1"/>
</dbReference>
<evidence type="ECO:0000313" key="9">
    <source>
        <dbReference type="EMBL" id="ATF08362.1"/>
    </source>
</evidence>
<evidence type="ECO:0000256" key="5">
    <source>
        <dbReference type="ARBA" id="ARBA00023172"/>
    </source>
</evidence>
<dbReference type="GO" id="GO:0015074">
    <property type="term" value="P:DNA integration"/>
    <property type="evidence" value="ECO:0007669"/>
    <property type="project" value="UniProtKB-KW"/>
</dbReference>
<sequence>MPVRRENDPFCSDLLLFRKSLNSLWVDCRKNLVQKDSMKIGYARVSTEEQNLDLQIEALTDVGCDRIITDKGQSGKRAAETRPGFSEALDLLGPGDQIVVWKLDRVGRSIADLIHLLKTFEEREVEFRSLTDGIDTTTAGGRLVFHIMGALAEFERSLIQERTKAGLRAAKKRGKRLGRPPALTPAQIAHAKAAISAKRETVTGMAEILGVNRSTIQRALGESA</sequence>
<organism evidence="9 10">
    <name type="scientific">Phaeobacter gallaeciensis</name>
    <dbReference type="NCBI Taxonomy" id="60890"/>
    <lineage>
        <taxon>Bacteria</taxon>
        <taxon>Pseudomonadati</taxon>
        <taxon>Pseudomonadota</taxon>
        <taxon>Alphaproteobacteria</taxon>
        <taxon>Rhodobacterales</taxon>
        <taxon>Roseobacteraceae</taxon>
        <taxon>Phaeobacter</taxon>
    </lineage>
</organism>
<evidence type="ECO:0000313" key="10">
    <source>
        <dbReference type="Proteomes" id="UP000217545"/>
    </source>
</evidence>
<keyword evidence="3" id="KW-0230">DNA invertase</keyword>
<evidence type="ECO:0000256" key="6">
    <source>
        <dbReference type="PIRSR" id="PIRSR606118-50"/>
    </source>
</evidence>
<dbReference type="Proteomes" id="UP000217545">
    <property type="component" value="Plasmid pP63_f"/>
</dbReference>
<dbReference type="InterPro" id="IPR006118">
    <property type="entry name" value="Recombinase_CS"/>
</dbReference>
<dbReference type="PROSITE" id="PS51736">
    <property type="entry name" value="RECOMBINASES_3"/>
    <property type="match status" value="1"/>
</dbReference>
<keyword evidence="4" id="KW-0238">DNA-binding</keyword>
<accession>A0AAC9ZDN9</accession>
<dbReference type="InterPro" id="IPR006119">
    <property type="entry name" value="Resolv_N"/>
</dbReference>
<keyword evidence="5" id="KW-0233">DNA recombination</keyword>
<dbReference type="PANTHER" id="PTHR30461:SF2">
    <property type="entry name" value="SERINE RECOMBINASE PINE-RELATED"/>
    <property type="match status" value="1"/>
</dbReference>
<dbReference type="PROSITE" id="PS00397">
    <property type="entry name" value="RECOMBINASES_1"/>
    <property type="match status" value="1"/>
</dbReference>
<keyword evidence="9" id="KW-0614">Plasmid</keyword>
<dbReference type="GO" id="GO:0003677">
    <property type="term" value="F:DNA binding"/>
    <property type="evidence" value="ECO:0007669"/>
    <property type="project" value="UniProtKB-KW"/>
</dbReference>
<gene>
    <name evidence="9" type="ORF">PhaeoP63_04333</name>
</gene>
<evidence type="ECO:0000256" key="2">
    <source>
        <dbReference type="ARBA" id="ARBA00022908"/>
    </source>
</evidence>
<reference evidence="9 10" key="1">
    <citation type="journal article" date="2017" name="Front. Microbiol.">
        <title>Phaeobacter piscinae sp. nov., a species of the Roseobacter group and potential aquaculture probiont.</title>
        <authorList>
            <person name="Sonnenschein E.C."/>
            <person name="Phippen C.B.W."/>
            <person name="Nielsen K.F."/>
            <person name="Mateiu R.V."/>
            <person name="Melchiorsen J."/>
            <person name="Gram L."/>
            <person name="Overmann J."/>
            <person name="Freese H.M."/>
        </authorList>
    </citation>
    <scope>NUCLEOTIDE SEQUENCE [LARGE SCALE GENOMIC DNA]</scope>
    <source>
        <strain evidence="9 10">P63</strain>
    </source>
</reference>
<name>A0AAC9ZDN9_9RHOB</name>
<dbReference type="InterPro" id="IPR036162">
    <property type="entry name" value="Resolvase-like_N_sf"/>
</dbReference>
<comment type="similarity">
    <text evidence="1">Belongs to the site-specific recombinase resolvase family.</text>
</comment>
<dbReference type="PROSITE" id="PS00398">
    <property type="entry name" value="RECOMBINASES_2"/>
    <property type="match status" value="1"/>
</dbReference>
<evidence type="ECO:0000256" key="7">
    <source>
        <dbReference type="PROSITE-ProRule" id="PRU10137"/>
    </source>
</evidence>
<dbReference type="Pfam" id="PF00239">
    <property type="entry name" value="Resolvase"/>
    <property type="match status" value="1"/>
</dbReference>
<evidence type="ECO:0000256" key="3">
    <source>
        <dbReference type="ARBA" id="ARBA00023100"/>
    </source>
</evidence>
<dbReference type="CDD" id="cd00569">
    <property type="entry name" value="HTH_Hin_like"/>
    <property type="match status" value="1"/>
</dbReference>
<geneLocation type="plasmid" evidence="10">
    <name>pp63_f</name>
</geneLocation>
<dbReference type="FunFam" id="3.40.50.1390:FF:000001">
    <property type="entry name" value="DNA recombinase"/>
    <property type="match status" value="1"/>
</dbReference>
<keyword evidence="2" id="KW-0229">DNA integration</keyword>
<dbReference type="Gene3D" id="1.10.10.60">
    <property type="entry name" value="Homeodomain-like"/>
    <property type="match status" value="1"/>
</dbReference>
<protein>
    <submittedName>
        <fullName evidence="9">Integrases/recombinase</fullName>
    </submittedName>
</protein>
<evidence type="ECO:0000256" key="1">
    <source>
        <dbReference type="ARBA" id="ARBA00009913"/>
    </source>
</evidence>
<dbReference type="SUPFAM" id="SSF53041">
    <property type="entry name" value="Resolvase-like"/>
    <property type="match status" value="1"/>
</dbReference>